<evidence type="ECO:0000313" key="2">
    <source>
        <dbReference type="Proteomes" id="UP000501690"/>
    </source>
</evidence>
<gene>
    <name evidence="1" type="ORF">DEO72_LG3g1964</name>
</gene>
<dbReference type="AlphaFoldDB" id="A0A4D6LG00"/>
<proteinExistence type="predicted"/>
<evidence type="ECO:0000313" key="1">
    <source>
        <dbReference type="EMBL" id="QCD87428.1"/>
    </source>
</evidence>
<reference evidence="1 2" key="1">
    <citation type="submission" date="2019-04" db="EMBL/GenBank/DDBJ databases">
        <title>An improved genome assembly and genetic linkage map for asparagus bean, Vigna unguiculata ssp. sesquipedialis.</title>
        <authorList>
            <person name="Xia Q."/>
            <person name="Zhang R."/>
            <person name="Dong Y."/>
        </authorList>
    </citation>
    <scope>NUCLEOTIDE SEQUENCE [LARGE SCALE GENOMIC DNA]</scope>
    <source>
        <tissue evidence="1">Leaf</tissue>
    </source>
</reference>
<protein>
    <submittedName>
        <fullName evidence="1">Uncharacterized protein</fullName>
    </submittedName>
</protein>
<sequence length="61" mass="7175">MNCILFLEPRAYEGKEEKSYNLRRKTLLVEKVDFGKATHFQKAQVCYGCQYLGFIVFEMSC</sequence>
<dbReference type="Proteomes" id="UP000501690">
    <property type="component" value="Linkage Group LG3"/>
</dbReference>
<keyword evidence="2" id="KW-1185">Reference proteome</keyword>
<dbReference type="EMBL" id="CP039347">
    <property type="protein sequence ID" value="QCD87428.1"/>
    <property type="molecule type" value="Genomic_DNA"/>
</dbReference>
<organism evidence="1 2">
    <name type="scientific">Vigna unguiculata</name>
    <name type="common">Cowpea</name>
    <dbReference type="NCBI Taxonomy" id="3917"/>
    <lineage>
        <taxon>Eukaryota</taxon>
        <taxon>Viridiplantae</taxon>
        <taxon>Streptophyta</taxon>
        <taxon>Embryophyta</taxon>
        <taxon>Tracheophyta</taxon>
        <taxon>Spermatophyta</taxon>
        <taxon>Magnoliopsida</taxon>
        <taxon>eudicotyledons</taxon>
        <taxon>Gunneridae</taxon>
        <taxon>Pentapetalae</taxon>
        <taxon>rosids</taxon>
        <taxon>fabids</taxon>
        <taxon>Fabales</taxon>
        <taxon>Fabaceae</taxon>
        <taxon>Papilionoideae</taxon>
        <taxon>50 kb inversion clade</taxon>
        <taxon>NPAAA clade</taxon>
        <taxon>indigoferoid/millettioid clade</taxon>
        <taxon>Phaseoleae</taxon>
        <taxon>Vigna</taxon>
    </lineage>
</organism>
<accession>A0A4D6LG00</accession>
<name>A0A4D6LG00_VIGUN</name>